<organism evidence="2 3">
    <name type="scientific">Pedococcus ginsenosidimutans</name>
    <dbReference type="NCBI Taxonomy" id="490570"/>
    <lineage>
        <taxon>Bacteria</taxon>
        <taxon>Bacillati</taxon>
        <taxon>Actinomycetota</taxon>
        <taxon>Actinomycetes</taxon>
        <taxon>Micrococcales</taxon>
        <taxon>Intrasporangiaceae</taxon>
        <taxon>Pedococcus</taxon>
    </lineage>
</organism>
<proteinExistence type="inferred from homology"/>
<name>A0ABP8XUM9_9MICO</name>
<protein>
    <submittedName>
        <fullName evidence="2">N-acetylmannosamine kinase</fullName>
    </submittedName>
</protein>
<dbReference type="PANTHER" id="PTHR18964">
    <property type="entry name" value="ROK (REPRESSOR, ORF, KINASE) FAMILY"/>
    <property type="match status" value="1"/>
</dbReference>
<dbReference type="SUPFAM" id="SSF53067">
    <property type="entry name" value="Actin-like ATPase domain"/>
    <property type="match status" value="1"/>
</dbReference>
<dbReference type="Pfam" id="PF00480">
    <property type="entry name" value="ROK"/>
    <property type="match status" value="1"/>
</dbReference>
<evidence type="ECO:0000313" key="2">
    <source>
        <dbReference type="EMBL" id="GAA4713476.1"/>
    </source>
</evidence>
<keyword evidence="3" id="KW-1185">Reference proteome</keyword>
<dbReference type="InterPro" id="IPR043129">
    <property type="entry name" value="ATPase_NBD"/>
</dbReference>
<comment type="similarity">
    <text evidence="1">Belongs to the ROK (NagC/XylR) family.</text>
</comment>
<keyword evidence="2" id="KW-0418">Kinase</keyword>
<dbReference type="RefSeq" id="WP_345501232.1">
    <property type="nucleotide sequence ID" value="NZ_BAABLO010000001.1"/>
</dbReference>
<keyword evidence="2" id="KW-0808">Transferase</keyword>
<evidence type="ECO:0000256" key="1">
    <source>
        <dbReference type="ARBA" id="ARBA00006479"/>
    </source>
</evidence>
<comment type="caution">
    <text evidence="2">The sequence shown here is derived from an EMBL/GenBank/DDBJ whole genome shotgun (WGS) entry which is preliminary data.</text>
</comment>
<reference evidence="3" key="1">
    <citation type="journal article" date="2019" name="Int. J. Syst. Evol. Microbiol.">
        <title>The Global Catalogue of Microorganisms (GCM) 10K type strain sequencing project: providing services to taxonomists for standard genome sequencing and annotation.</title>
        <authorList>
            <consortium name="The Broad Institute Genomics Platform"/>
            <consortium name="The Broad Institute Genome Sequencing Center for Infectious Disease"/>
            <person name="Wu L."/>
            <person name="Ma J."/>
        </authorList>
    </citation>
    <scope>NUCLEOTIDE SEQUENCE [LARGE SCALE GENOMIC DNA]</scope>
    <source>
        <strain evidence="3">JCM 18961</strain>
    </source>
</reference>
<dbReference type="InterPro" id="IPR000600">
    <property type="entry name" value="ROK"/>
</dbReference>
<dbReference type="PANTHER" id="PTHR18964:SF149">
    <property type="entry name" value="BIFUNCTIONAL UDP-N-ACETYLGLUCOSAMINE 2-EPIMERASE_N-ACETYLMANNOSAMINE KINASE"/>
    <property type="match status" value="1"/>
</dbReference>
<dbReference type="Proteomes" id="UP001500556">
    <property type="component" value="Unassembled WGS sequence"/>
</dbReference>
<dbReference type="GO" id="GO:0016301">
    <property type="term" value="F:kinase activity"/>
    <property type="evidence" value="ECO:0007669"/>
    <property type="project" value="UniProtKB-KW"/>
</dbReference>
<evidence type="ECO:0000313" key="3">
    <source>
        <dbReference type="Proteomes" id="UP001500556"/>
    </source>
</evidence>
<accession>A0ABP8XUM9</accession>
<dbReference type="Gene3D" id="3.30.420.40">
    <property type="match status" value="2"/>
</dbReference>
<sequence length="288" mass="29053">MGPALTVAVDIGGTKALLRAEDATGVVVHERRLATGRDTTPGQLDDVVDGFLHEVGAPTALAIACPGLVATDGTRVVVSDVLPRIEEWRPRALDRHPGSRLVNDVRAALYGAQQAHPHVDDLAVVVAGTGIAACFTSNGRVHRGADGWAGELGSVPVRAGGEVGTLDSVASGAAILSRLGASADEVRALLSRGDEDAQAAVEGAGRALGEALATVLNLLNPGLLVLAGGALAFPGYGEAALSAARRWTLPELWGSGAVTVDGDPGTLVLRGVMAVARGATPPFRGGGS</sequence>
<gene>
    <name evidence="2" type="primary">nanK</name>
    <name evidence="2" type="ORF">GCM10025782_07140</name>
</gene>
<dbReference type="EMBL" id="BAABLO010000001">
    <property type="protein sequence ID" value="GAA4713476.1"/>
    <property type="molecule type" value="Genomic_DNA"/>
</dbReference>